<dbReference type="AlphaFoldDB" id="A0A172TVP5"/>
<name>A0A172TVP5_9BACT</name>
<dbReference type="InterPro" id="IPR000577">
    <property type="entry name" value="Carb_kinase_FGGY"/>
</dbReference>
<dbReference type="GO" id="GO:0005737">
    <property type="term" value="C:cytoplasm"/>
    <property type="evidence" value="ECO:0007669"/>
    <property type="project" value="TreeGrafter"/>
</dbReference>
<dbReference type="PANTHER" id="PTHR43435:SF4">
    <property type="entry name" value="FGGY CARBOHYDRATE KINASE DOMAIN-CONTAINING PROTEIN"/>
    <property type="match status" value="1"/>
</dbReference>
<dbReference type="KEGG" id="fla:SY85_11630"/>
<dbReference type="InterPro" id="IPR043129">
    <property type="entry name" value="ATPase_NBD"/>
</dbReference>
<dbReference type="HAMAP" id="MF_00520">
    <property type="entry name" value="Ribulokinase"/>
    <property type="match status" value="1"/>
</dbReference>
<evidence type="ECO:0000256" key="8">
    <source>
        <dbReference type="NCBIfam" id="TIGR01234"/>
    </source>
</evidence>
<keyword evidence="13" id="KW-1185">Reference proteome</keyword>
<feature type="domain" description="Carbohydrate kinase FGGY C-terminal" evidence="11">
    <location>
        <begin position="289"/>
        <end position="499"/>
    </location>
</feature>
<dbReference type="CDD" id="cd07781">
    <property type="entry name" value="ASKHA_NBD_FGGY_L-RBK"/>
    <property type="match status" value="1"/>
</dbReference>
<dbReference type="PATRIC" id="fig|1492898.3.peg.2507"/>
<gene>
    <name evidence="7" type="primary">araB</name>
    <name evidence="12" type="ORF">SY85_11630</name>
</gene>
<dbReference type="GO" id="GO:0019150">
    <property type="term" value="F:D-ribulokinase activity"/>
    <property type="evidence" value="ECO:0007669"/>
    <property type="project" value="TreeGrafter"/>
</dbReference>
<evidence type="ECO:0000256" key="4">
    <source>
        <dbReference type="ARBA" id="ARBA00022840"/>
    </source>
</evidence>
<sequence length="560" mass="60958">MSSYVIGVDFGTDSVRALLVNAHTGEEVATAVHSYKRWAEGLYCNPAHAQFRQHPLDYIEGLEASITQVLSQVSDTVKSGVVGISVDTTGSTPVAVDEKATPLALLPEFADNPNAMFILWKDHTANEEAREINELARTWEVDYTKYSGGLYSSEWFWSKILHTIRIDDAVAAKAYSWLEHCDWIPALLTGNTDPHSIKRGRCAAGHKAMWHEEFGGLPSDKFLSALDFRMKGLRSRLYTETYTSDHAAGTLSAEWSRRLGLSENVVVGVGAIDAHFGAVGAKIEPFHLVKVMGTSTCDMLIAPTSLFEGICIKGICGQVDGSIIPGMLAMEAGQSAYGDLFQWFSQLLSFPVRTLFGDTLPKGMIDKMIAQILPTLNDKAATLPVTASDAVALDWINGRRTPDVDLDMKCMISGIHLGTDAVSIYKTLVEATAFGSKAIVERYEEEGVTISKVIALGGLSKKAAFVMQTLANILELPIAVVKSEQACALGAAMFAATAAGVYPAIGDAQAAMHSGYEKEYYPEENKRAVYQELYKKYKDLGAFAKKNKHQKKTNATESVN</sequence>
<keyword evidence="1 7" id="KW-0808">Transferase</keyword>
<evidence type="ECO:0000256" key="7">
    <source>
        <dbReference type="HAMAP-Rule" id="MF_00520"/>
    </source>
</evidence>
<organism evidence="12 13">
    <name type="scientific">Flavisolibacter tropicus</name>
    <dbReference type="NCBI Taxonomy" id="1492898"/>
    <lineage>
        <taxon>Bacteria</taxon>
        <taxon>Pseudomonadati</taxon>
        <taxon>Bacteroidota</taxon>
        <taxon>Chitinophagia</taxon>
        <taxon>Chitinophagales</taxon>
        <taxon>Chitinophagaceae</taxon>
        <taxon>Flavisolibacter</taxon>
    </lineage>
</organism>
<protein>
    <recommendedName>
        <fullName evidence="7 8">Ribulokinase</fullName>
        <ecNumber evidence="7 8">2.7.1.16</ecNumber>
    </recommendedName>
</protein>
<dbReference type="UniPathway" id="UPA00145">
    <property type="reaction ID" value="UER00566"/>
</dbReference>
<dbReference type="InterPro" id="IPR005929">
    <property type="entry name" value="Ribulokinase"/>
</dbReference>
<dbReference type="Pfam" id="PF02782">
    <property type="entry name" value="FGGY_C"/>
    <property type="match status" value="1"/>
</dbReference>
<comment type="catalytic activity">
    <reaction evidence="7 9">
        <text>L-ribulose + ATP = L-ribulose 5-phosphate + ADP + H(+)</text>
        <dbReference type="Rhea" id="RHEA:22072"/>
        <dbReference type="ChEBI" id="CHEBI:15378"/>
        <dbReference type="ChEBI" id="CHEBI:16880"/>
        <dbReference type="ChEBI" id="CHEBI:30616"/>
        <dbReference type="ChEBI" id="CHEBI:58226"/>
        <dbReference type="ChEBI" id="CHEBI:456216"/>
        <dbReference type="EC" id="2.7.1.16"/>
    </reaction>
</comment>
<dbReference type="GO" id="GO:0005524">
    <property type="term" value="F:ATP binding"/>
    <property type="evidence" value="ECO:0007669"/>
    <property type="project" value="UniProtKB-UniRule"/>
</dbReference>
<keyword evidence="6 7" id="KW-0119">Carbohydrate metabolism</keyword>
<evidence type="ECO:0000256" key="1">
    <source>
        <dbReference type="ARBA" id="ARBA00022679"/>
    </source>
</evidence>
<accession>A0A172TVP5</accession>
<keyword evidence="3 7" id="KW-0418">Kinase</keyword>
<dbReference type="OrthoDB" id="9805576at2"/>
<comment type="similarity">
    <text evidence="7 9">Belongs to the ribulokinase family.</text>
</comment>
<dbReference type="NCBIfam" id="TIGR01234">
    <property type="entry name" value="L-ribulokinase"/>
    <property type="match status" value="1"/>
</dbReference>
<evidence type="ECO:0000313" key="12">
    <source>
        <dbReference type="EMBL" id="ANE51056.1"/>
    </source>
</evidence>
<dbReference type="EMBL" id="CP011390">
    <property type="protein sequence ID" value="ANE51056.1"/>
    <property type="molecule type" value="Genomic_DNA"/>
</dbReference>
<dbReference type="EC" id="2.7.1.16" evidence="7 8"/>
<reference evidence="12 13" key="2">
    <citation type="journal article" date="2016" name="Int. J. Syst. Evol. Microbiol.">
        <title>Flavisolibacter tropicus sp. nov., isolated from tropical soil.</title>
        <authorList>
            <person name="Lee J.J."/>
            <person name="Kang M.S."/>
            <person name="Kim G.S."/>
            <person name="Lee C.S."/>
            <person name="Lim S."/>
            <person name="Lee J."/>
            <person name="Roh S.H."/>
            <person name="Kang H."/>
            <person name="Ha J.M."/>
            <person name="Bae S."/>
            <person name="Jung H.Y."/>
            <person name="Kim M.K."/>
        </authorList>
    </citation>
    <scope>NUCLEOTIDE SEQUENCE [LARGE SCALE GENOMIC DNA]</scope>
    <source>
        <strain evidence="12 13">LCS9</strain>
    </source>
</reference>
<dbReference type="STRING" id="1492898.SY85_11630"/>
<evidence type="ECO:0000256" key="6">
    <source>
        <dbReference type="ARBA" id="ARBA00023277"/>
    </source>
</evidence>
<evidence type="ECO:0000256" key="5">
    <source>
        <dbReference type="ARBA" id="ARBA00022935"/>
    </source>
</evidence>
<dbReference type="Proteomes" id="UP000077177">
    <property type="component" value="Chromosome"/>
</dbReference>
<dbReference type="SUPFAM" id="SSF53067">
    <property type="entry name" value="Actin-like ATPase domain"/>
    <property type="match status" value="2"/>
</dbReference>
<evidence type="ECO:0000256" key="2">
    <source>
        <dbReference type="ARBA" id="ARBA00022741"/>
    </source>
</evidence>
<proteinExistence type="inferred from homology"/>
<dbReference type="PANTHER" id="PTHR43435">
    <property type="entry name" value="RIBULOKINASE"/>
    <property type="match status" value="1"/>
</dbReference>
<evidence type="ECO:0000256" key="3">
    <source>
        <dbReference type="ARBA" id="ARBA00022777"/>
    </source>
</evidence>
<keyword evidence="4 7" id="KW-0067">ATP-binding</keyword>
<dbReference type="NCBIfam" id="NF003154">
    <property type="entry name" value="PRK04123.1"/>
    <property type="match status" value="1"/>
</dbReference>
<evidence type="ECO:0000259" key="11">
    <source>
        <dbReference type="Pfam" id="PF02782"/>
    </source>
</evidence>
<dbReference type="GO" id="GO:0019569">
    <property type="term" value="P:L-arabinose catabolic process to D-xylulose 5-phosphate"/>
    <property type="evidence" value="ECO:0007669"/>
    <property type="project" value="UniProtKB-UniRule"/>
</dbReference>
<dbReference type="RefSeq" id="WP_066404661.1">
    <property type="nucleotide sequence ID" value="NZ_CP011390.1"/>
</dbReference>
<dbReference type="InterPro" id="IPR018485">
    <property type="entry name" value="FGGY_C"/>
</dbReference>
<comment type="pathway">
    <text evidence="7 9">Carbohydrate degradation; L-arabinose degradation via L-ribulose; D-xylulose 5-phosphate from L-arabinose (bacterial route): step 2/3.</text>
</comment>
<evidence type="ECO:0000313" key="13">
    <source>
        <dbReference type="Proteomes" id="UP000077177"/>
    </source>
</evidence>
<keyword evidence="5 7" id="KW-0054">Arabinose catabolism</keyword>
<dbReference type="PIRSF" id="PIRSF000538">
    <property type="entry name" value="GlpK"/>
    <property type="match status" value="1"/>
</dbReference>
<keyword evidence="2 7" id="KW-0547">Nucleotide-binding</keyword>
<evidence type="ECO:0000256" key="9">
    <source>
        <dbReference type="RuleBase" id="RU003455"/>
    </source>
</evidence>
<reference evidence="13" key="1">
    <citation type="submission" date="2015-01" db="EMBL/GenBank/DDBJ databases">
        <title>Flavisolibacter sp./LCS9/ whole genome sequencing.</title>
        <authorList>
            <person name="Kim M.K."/>
            <person name="Srinivasan S."/>
            <person name="Lee J.-J."/>
        </authorList>
    </citation>
    <scope>NUCLEOTIDE SEQUENCE [LARGE SCALE GENOMIC DNA]</scope>
    <source>
        <strain evidence="13">LCS9</strain>
    </source>
</reference>
<comment type="catalytic activity">
    <reaction evidence="7">
        <text>D-ribulose + ATP = D-ribulose 5-phosphate + ADP + H(+)</text>
        <dbReference type="Rhea" id="RHEA:17601"/>
        <dbReference type="ChEBI" id="CHEBI:15378"/>
        <dbReference type="ChEBI" id="CHEBI:17173"/>
        <dbReference type="ChEBI" id="CHEBI:30616"/>
        <dbReference type="ChEBI" id="CHEBI:58121"/>
        <dbReference type="ChEBI" id="CHEBI:456216"/>
        <dbReference type="EC" id="2.7.1.16"/>
    </reaction>
</comment>
<dbReference type="Gene3D" id="3.30.420.40">
    <property type="match status" value="2"/>
</dbReference>
<feature type="domain" description="Carbohydrate kinase FGGY N-terminal" evidence="10">
    <location>
        <begin position="4"/>
        <end position="280"/>
    </location>
</feature>
<dbReference type="GO" id="GO:0008741">
    <property type="term" value="F:ribulokinase activity"/>
    <property type="evidence" value="ECO:0007669"/>
    <property type="project" value="UniProtKB-UniRule"/>
</dbReference>
<evidence type="ECO:0000259" key="10">
    <source>
        <dbReference type="Pfam" id="PF00370"/>
    </source>
</evidence>
<dbReference type="InterPro" id="IPR018484">
    <property type="entry name" value="FGGY_N"/>
</dbReference>
<dbReference type="Pfam" id="PF00370">
    <property type="entry name" value="FGGY_N"/>
    <property type="match status" value="1"/>
</dbReference>